<organism evidence="2 3">
    <name type="scientific">Blautia liquoris</name>
    <dbReference type="NCBI Taxonomy" id="2779518"/>
    <lineage>
        <taxon>Bacteria</taxon>
        <taxon>Bacillati</taxon>
        <taxon>Bacillota</taxon>
        <taxon>Clostridia</taxon>
        <taxon>Lachnospirales</taxon>
        <taxon>Lachnospiraceae</taxon>
        <taxon>Blautia</taxon>
    </lineage>
</organism>
<accession>A0A7M2RH00</accession>
<dbReference type="Pfam" id="PF13420">
    <property type="entry name" value="Acetyltransf_4"/>
    <property type="match status" value="1"/>
</dbReference>
<dbReference type="KEGG" id="bliq:INP51_01010"/>
<dbReference type="InterPro" id="IPR000182">
    <property type="entry name" value="GNAT_dom"/>
</dbReference>
<evidence type="ECO:0000313" key="2">
    <source>
        <dbReference type="EMBL" id="QOV19595.1"/>
    </source>
</evidence>
<dbReference type="PANTHER" id="PTHR43072">
    <property type="entry name" value="N-ACETYLTRANSFERASE"/>
    <property type="match status" value="1"/>
</dbReference>
<dbReference type="PANTHER" id="PTHR43072:SF8">
    <property type="entry name" value="ACYLTRANSFERASE FABY-RELATED"/>
    <property type="match status" value="1"/>
</dbReference>
<dbReference type="SUPFAM" id="SSF55729">
    <property type="entry name" value="Acyl-CoA N-acyltransferases (Nat)"/>
    <property type="match status" value="1"/>
</dbReference>
<keyword evidence="3" id="KW-1185">Reference proteome</keyword>
<proteinExistence type="predicted"/>
<dbReference type="CDD" id="cd04301">
    <property type="entry name" value="NAT_SF"/>
    <property type="match status" value="1"/>
</dbReference>
<dbReference type="InterPro" id="IPR016181">
    <property type="entry name" value="Acyl_CoA_acyltransferase"/>
</dbReference>
<keyword evidence="2" id="KW-0808">Transferase</keyword>
<evidence type="ECO:0000259" key="1">
    <source>
        <dbReference type="PROSITE" id="PS51186"/>
    </source>
</evidence>
<dbReference type="EMBL" id="CP063304">
    <property type="protein sequence ID" value="QOV19595.1"/>
    <property type="molecule type" value="Genomic_DNA"/>
</dbReference>
<protein>
    <submittedName>
        <fullName evidence="2">GNAT family N-acetyltransferase</fullName>
    </submittedName>
</protein>
<dbReference type="PROSITE" id="PS51186">
    <property type="entry name" value="GNAT"/>
    <property type="match status" value="1"/>
</dbReference>
<dbReference type="GO" id="GO:0016747">
    <property type="term" value="F:acyltransferase activity, transferring groups other than amino-acyl groups"/>
    <property type="evidence" value="ECO:0007669"/>
    <property type="project" value="InterPro"/>
</dbReference>
<sequence>MMKSKIKIAEKQDGRRLLEIYAPYVERTAITFEYVVPTVQEFEARISHVLQKYPFLIAKRGEEIMGYAYASAFKERPAYNWAVETTVYVRHDKKNLGIGGELYEALEKVLFAQNILNLNACIAYPEVEDEYLTQNSIQFHQHLGYRFVGEFYKCGYKFGRWYNMVWMEKHLSEHTDNPPAVKPFSEIREVIAEKYGIF</sequence>
<feature type="domain" description="N-acetyltransferase" evidence="1">
    <location>
        <begin position="4"/>
        <end position="172"/>
    </location>
</feature>
<dbReference type="Gene3D" id="3.40.630.30">
    <property type="match status" value="1"/>
</dbReference>
<reference evidence="2 3" key="1">
    <citation type="submission" date="2020-10" db="EMBL/GenBank/DDBJ databases">
        <title>Blautia liquoris sp.nov., isolated from the mud in a fermentation cellar used for the production of Chinese strong-flavoured liquor.</title>
        <authorList>
            <person name="Lu L."/>
        </authorList>
    </citation>
    <scope>NUCLEOTIDE SEQUENCE [LARGE SCALE GENOMIC DNA]</scope>
    <source>
        <strain evidence="2 3">LZLJ-3</strain>
    </source>
</reference>
<gene>
    <name evidence="2" type="ORF">INP51_01010</name>
</gene>
<dbReference type="Proteomes" id="UP000593601">
    <property type="component" value="Chromosome"/>
</dbReference>
<dbReference type="RefSeq" id="WP_193735915.1">
    <property type="nucleotide sequence ID" value="NZ_CP063304.1"/>
</dbReference>
<dbReference type="AlphaFoldDB" id="A0A7M2RH00"/>
<evidence type="ECO:0000313" key="3">
    <source>
        <dbReference type="Proteomes" id="UP000593601"/>
    </source>
</evidence>
<name>A0A7M2RH00_9FIRM</name>